<proteinExistence type="predicted"/>
<accession>E4TXH5</accession>
<protein>
    <submittedName>
        <fullName evidence="1">Uncharacterized protein</fullName>
    </submittedName>
</protein>
<dbReference type="STRING" id="709032.Sulku_1221"/>
<dbReference type="eggNOG" id="ENOG5030TJW">
    <property type="taxonomic scope" value="Bacteria"/>
</dbReference>
<organism evidence="1 2">
    <name type="scientific">Sulfuricurvum kujiense (strain ATCC BAA-921 / DSM 16994 / JCM 11577 / YK-1)</name>
    <dbReference type="NCBI Taxonomy" id="709032"/>
    <lineage>
        <taxon>Bacteria</taxon>
        <taxon>Pseudomonadati</taxon>
        <taxon>Campylobacterota</taxon>
        <taxon>Epsilonproteobacteria</taxon>
        <taxon>Campylobacterales</taxon>
        <taxon>Sulfurimonadaceae</taxon>
        <taxon>Sulfuricurvum</taxon>
    </lineage>
</organism>
<dbReference type="Proteomes" id="UP000008721">
    <property type="component" value="Chromosome"/>
</dbReference>
<dbReference type="HOGENOM" id="CLU_1569876_0_0_7"/>
<sequence>MKRLLYVLYVLVIAIVLIPKEKMFYTLEGVLAENQIFLNNETLSDRFISLEIDNTQVMADHLNVASIKQMRFTPWIIYNRFSLSEIEVSPQFRTFFPGKADNVVVSYSILHPLSLSIRADGDFGSCEGSADLIKGTVRVVFAQTPKLRNYPLLVLKLHQEKEGMVYESDF</sequence>
<gene>
    <name evidence="1" type="ordered locus">Sulku_1221</name>
</gene>
<keyword evidence="2" id="KW-1185">Reference proteome</keyword>
<evidence type="ECO:0000313" key="2">
    <source>
        <dbReference type="Proteomes" id="UP000008721"/>
    </source>
</evidence>
<evidence type="ECO:0000313" key="1">
    <source>
        <dbReference type="EMBL" id="ADR33884.1"/>
    </source>
</evidence>
<reference evidence="1 2" key="1">
    <citation type="journal article" date="2012" name="Stand. Genomic Sci.">
        <title>Complete genome sequence of the sulfur compounds oxidizing chemolithoautotroph Sulfuricurvum kujiense type strain (YK-1(T)).</title>
        <authorList>
            <person name="Han C."/>
            <person name="Kotsyurbenko O."/>
            <person name="Chertkov O."/>
            <person name="Held B."/>
            <person name="Lapidus A."/>
            <person name="Nolan M."/>
            <person name="Lucas S."/>
            <person name="Hammon N."/>
            <person name="Deshpande S."/>
            <person name="Cheng J.F."/>
            <person name="Tapia R."/>
            <person name="Goodwin L.A."/>
            <person name="Pitluck S."/>
            <person name="Liolios K."/>
            <person name="Pagani I."/>
            <person name="Ivanova N."/>
            <person name="Mavromatis K."/>
            <person name="Mikhailova N."/>
            <person name="Pati A."/>
            <person name="Chen A."/>
            <person name="Palaniappan K."/>
            <person name="Land M."/>
            <person name="Hauser L."/>
            <person name="Chang Y.J."/>
            <person name="Jeffries C.D."/>
            <person name="Brambilla E.M."/>
            <person name="Rohde M."/>
            <person name="Spring S."/>
            <person name="Sikorski J."/>
            <person name="Goker M."/>
            <person name="Woyke T."/>
            <person name="Bristow J."/>
            <person name="Eisen J.A."/>
            <person name="Markowitz V."/>
            <person name="Hugenholtz P."/>
            <person name="Kyrpides N.C."/>
            <person name="Klenk H.P."/>
            <person name="Detter J.C."/>
        </authorList>
    </citation>
    <scope>NUCLEOTIDE SEQUENCE [LARGE SCALE GENOMIC DNA]</scope>
    <source>
        <strain evidence="2">ATCC BAA-921 / DSM 16994 / JCM 11577 / YK-1</strain>
    </source>
</reference>
<name>E4TXH5_SULKY</name>
<dbReference type="EMBL" id="CP002355">
    <property type="protein sequence ID" value="ADR33884.1"/>
    <property type="molecule type" value="Genomic_DNA"/>
</dbReference>
<dbReference type="RefSeq" id="WP_013460081.1">
    <property type="nucleotide sequence ID" value="NC_014762.1"/>
</dbReference>
<dbReference type="KEGG" id="sku:Sulku_1221"/>
<dbReference type="AlphaFoldDB" id="E4TXH5"/>
<dbReference type="OrthoDB" id="5349245at2"/>